<proteinExistence type="predicted"/>
<keyword evidence="2" id="KW-1185">Reference proteome</keyword>
<gene>
    <name evidence="1" type="ORF">ACFPH6_33615</name>
</gene>
<comment type="caution">
    <text evidence="1">The sequence shown here is derived from an EMBL/GenBank/DDBJ whole genome shotgun (WGS) entry which is preliminary data.</text>
</comment>
<dbReference type="EMBL" id="JBHSFG010000061">
    <property type="protein sequence ID" value="MFC4469393.1"/>
    <property type="molecule type" value="Genomic_DNA"/>
</dbReference>
<evidence type="ECO:0000313" key="2">
    <source>
        <dbReference type="Proteomes" id="UP001596012"/>
    </source>
</evidence>
<organism evidence="1 2">
    <name type="scientific">Streptomyces xiangluensis</name>
    <dbReference type="NCBI Taxonomy" id="2665720"/>
    <lineage>
        <taxon>Bacteria</taxon>
        <taxon>Bacillati</taxon>
        <taxon>Actinomycetota</taxon>
        <taxon>Actinomycetes</taxon>
        <taxon>Kitasatosporales</taxon>
        <taxon>Streptomycetaceae</taxon>
        <taxon>Streptomyces</taxon>
    </lineage>
</organism>
<name>A0ABV8YVY4_9ACTN</name>
<protein>
    <submittedName>
        <fullName evidence="1">Uncharacterized protein</fullName>
    </submittedName>
</protein>
<accession>A0ABV8YVY4</accession>
<dbReference type="Proteomes" id="UP001596012">
    <property type="component" value="Unassembled WGS sequence"/>
</dbReference>
<sequence length="47" mass="5307">MPVLDPDQDVGLALEVEHLACGRALELSVQREEQQVPDLLLVEFLDY</sequence>
<reference evidence="2" key="1">
    <citation type="journal article" date="2019" name="Int. J. Syst. Evol. Microbiol.">
        <title>The Global Catalogue of Microorganisms (GCM) 10K type strain sequencing project: providing services to taxonomists for standard genome sequencing and annotation.</title>
        <authorList>
            <consortium name="The Broad Institute Genomics Platform"/>
            <consortium name="The Broad Institute Genome Sequencing Center for Infectious Disease"/>
            <person name="Wu L."/>
            <person name="Ma J."/>
        </authorList>
    </citation>
    <scope>NUCLEOTIDE SEQUENCE [LARGE SCALE GENOMIC DNA]</scope>
    <source>
        <strain evidence="2">DT43</strain>
    </source>
</reference>
<dbReference type="RefSeq" id="WP_386348323.1">
    <property type="nucleotide sequence ID" value="NZ_JBHSFG010000061.1"/>
</dbReference>
<evidence type="ECO:0000313" key="1">
    <source>
        <dbReference type="EMBL" id="MFC4469393.1"/>
    </source>
</evidence>